<dbReference type="Proteomes" id="UP001295469">
    <property type="component" value="Chromosome C09"/>
</dbReference>
<feature type="coiled-coil region" evidence="8">
    <location>
        <begin position="493"/>
        <end position="548"/>
    </location>
</feature>
<dbReference type="InterPro" id="IPR004082">
    <property type="entry name" value="OBERON"/>
</dbReference>
<dbReference type="InterPro" id="IPR032535">
    <property type="entry name" value="Oberon_CC"/>
</dbReference>
<evidence type="ECO:0000313" key="12">
    <source>
        <dbReference type="EMBL" id="CAF1715786.1"/>
    </source>
</evidence>
<keyword evidence="2 7" id="KW-0479">Metal-binding</keyword>
<dbReference type="PANTHER" id="PTHR21736">
    <property type="entry name" value="VERNALIZATION-INSENSITIVE PROTEIN 3"/>
    <property type="match status" value="1"/>
</dbReference>
<evidence type="ECO:0000256" key="1">
    <source>
        <dbReference type="ARBA" id="ARBA00004123"/>
    </source>
</evidence>
<feature type="domain" description="Zinc finger PHD-type" evidence="11">
    <location>
        <begin position="306"/>
        <end position="363"/>
    </location>
</feature>
<dbReference type="AlphaFoldDB" id="A0A816INQ6"/>
<proteinExistence type="predicted"/>
<dbReference type="InterPro" id="IPR001965">
    <property type="entry name" value="Znf_PHD"/>
</dbReference>
<keyword evidence="5 8" id="KW-0175">Coiled coil</keyword>
<evidence type="ECO:0000256" key="8">
    <source>
        <dbReference type="SAM" id="Coils"/>
    </source>
</evidence>
<dbReference type="Pfam" id="PF16312">
    <property type="entry name" value="Oberon_cc"/>
    <property type="match status" value="1"/>
</dbReference>
<keyword evidence="3" id="KW-0863">Zinc-finger</keyword>
<dbReference type="Pfam" id="PF07227">
    <property type="entry name" value="PHD_Oberon"/>
    <property type="match status" value="1"/>
</dbReference>
<dbReference type="PIRSF" id="PIRSF025218">
    <property type="entry name" value="DUF1423_pln"/>
    <property type="match status" value="1"/>
</dbReference>
<accession>A0A816INQ6</accession>
<dbReference type="GO" id="GO:0005634">
    <property type="term" value="C:nucleus"/>
    <property type="evidence" value="ECO:0007669"/>
    <property type="project" value="UniProtKB-SubCell"/>
</dbReference>
<gene>
    <name evidence="12" type="ORF">DARMORV10_C09P04640.1</name>
</gene>
<evidence type="ECO:0000256" key="7">
    <source>
        <dbReference type="PIRNR" id="PIRNR025218"/>
    </source>
</evidence>
<dbReference type="Gramene" id="CDY00073">
    <property type="protein sequence ID" value="CDY00073"/>
    <property type="gene ID" value="GSBRNA2T00109566001"/>
</dbReference>
<keyword evidence="10" id="KW-1133">Transmembrane helix</keyword>
<comment type="subcellular location">
    <subcellularLocation>
        <location evidence="1 7">Nucleus</location>
    </subcellularLocation>
</comment>
<feature type="compositionally biased region" description="Basic and acidic residues" evidence="9">
    <location>
        <begin position="637"/>
        <end position="647"/>
    </location>
</feature>
<evidence type="ECO:0000256" key="5">
    <source>
        <dbReference type="ARBA" id="ARBA00023054"/>
    </source>
</evidence>
<feature type="region of interest" description="Disordered" evidence="9">
    <location>
        <begin position="104"/>
        <end position="166"/>
    </location>
</feature>
<protein>
    <recommendedName>
        <fullName evidence="7">OBERON-like protein</fullName>
    </recommendedName>
</protein>
<dbReference type="CDD" id="cd15612">
    <property type="entry name" value="PHD_OBE1_like"/>
    <property type="match status" value="1"/>
</dbReference>
<evidence type="ECO:0000256" key="3">
    <source>
        <dbReference type="ARBA" id="ARBA00022771"/>
    </source>
</evidence>
<name>A0A816INQ6_BRANA</name>
<dbReference type="PANTHER" id="PTHR21736:SF37">
    <property type="entry name" value="PROTEIN OBERON 2"/>
    <property type="match status" value="1"/>
</dbReference>
<sequence>MSLEYYINFKTKSLLESMVGVSIILPIFLLKKNKIKSKLFFSLQVVFAHSLSHPRSSATSPAVSPVPPFLTCWMGTSSGSNHPHQMLPPRHQLRTGALETTLSLVSHDGHEPRSNNNSDLVRESPAESASSQETWPLADPITAKKTAVKQKTEPEEQQQQPVMHHVSGADKVSVRDIARERVELVAERMHRLPDEFLEELKNGLKAVLEGNVEEFVFLQKLVQSRSDLKSSATLLRAHRSQLEILVAINTGIQAFLHPNISLSQSSLVEIFLHKRCRNIPCQNQLPADGCRCDVCATRKGFCSLCMCVICNKFDFSVNTCRWIGCDSCSHWTHTDCAIRDGQITAKSASGRSGEMMFKCRACNHASELIGFVKDVFQHCASNWDRECLVKELDFVSRIFRGSEDQRGRKLFWKCEEVMDKINGGLAETTAAKLILMFFQEIELDSAMSFENGGLIAPQDACTRIAEVVQETLRKMEVVSEEKMRMFKKARMALETCDRELEDKAKEVAELKAERQKKKLQIDELERIVRLKQAEADMFQLKANEAKREGERLQRIILAKTDKSEEEYASNYLKQRMSEAEAEKQYLFEKIKLQESSRVAASQSSGGGGGDPSQVLMYSKIRDLLHGYSLSPMVDPQSNERHPFRSNP</sequence>
<evidence type="ECO:0000256" key="2">
    <source>
        <dbReference type="ARBA" id="ARBA00022723"/>
    </source>
</evidence>
<evidence type="ECO:0000256" key="6">
    <source>
        <dbReference type="ARBA" id="ARBA00023242"/>
    </source>
</evidence>
<keyword evidence="4 7" id="KW-0862">Zinc</keyword>
<keyword evidence="10" id="KW-0472">Membrane</keyword>
<dbReference type="InterPro" id="IPR032881">
    <property type="entry name" value="Oberon-like_PHD"/>
</dbReference>
<dbReference type="OMA" id="ETWPAEP"/>
<dbReference type="GO" id="GO:0008270">
    <property type="term" value="F:zinc ion binding"/>
    <property type="evidence" value="ECO:0007669"/>
    <property type="project" value="UniProtKB-KW"/>
</dbReference>
<evidence type="ECO:0000256" key="10">
    <source>
        <dbReference type="SAM" id="Phobius"/>
    </source>
</evidence>
<evidence type="ECO:0000256" key="4">
    <source>
        <dbReference type="ARBA" id="ARBA00022833"/>
    </source>
</evidence>
<comment type="function">
    <text evidence="7">Probable transcription factor.</text>
</comment>
<dbReference type="SMART" id="SM00249">
    <property type="entry name" value="PHD"/>
    <property type="match status" value="1"/>
</dbReference>
<keyword evidence="6 7" id="KW-0539">Nucleus</keyword>
<dbReference type="EMBL" id="HG994373">
    <property type="protein sequence ID" value="CAF1715786.1"/>
    <property type="molecule type" value="Genomic_DNA"/>
</dbReference>
<organism evidence="12">
    <name type="scientific">Brassica napus</name>
    <name type="common">Rape</name>
    <dbReference type="NCBI Taxonomy" id="3708"/>
    <lineage>
        <taxon>Eukaryota</taxon>
        <taxon>Viridiplantae</taxon>
        <taxon>Streptophyta</taxon>
        <taxon>Embryophyta</taxon>
        <taxon>Tracheophyta</taxon>
        <taxon>Spermatophyta</taxon>
        <taxon>Magnoliopsida</taxon>
        <taxon>eudicotyledons</taxon>
        <taxon>Gunneridae</taxon>
        <taxon>Pentapetalae</taxon>
        <taxon>rosids</taxon>
        <taxon>malvids</taxon>
        <taxon>Brassicales</taxon>
        <taxon>Brassicaceae</taxon>
        <taxon>Brassiceae</taxon>
        <taxon>Brassica</taxon>
    </lineage>
</organism>
<dbReference type="PRINTS" id="PR01544">
    <property type="entry name" value="ARATH130DUF"/>
</dbReference>
<evidence type="ECO:0000256" key="9">
    <source>
        <dbReference type="SAM" id="MobiDB-lite"/>
    </source>
</evidence>
<reference evidence="12" key="1">
    <citation type="submission" date="2021-01" db="EMBL/GenBank/DDBJ databases">
        <authorList>
            <consortium name="Genoscope - CEA"/>
            <person name="William W."/>
        </authorList>
    </citation>
    <scope>NUCLEOTIDE SEQUENCE</scope>
</reference>
<evidence type="ECO:0000259" key="11">
    <source>
        <dbReference type="SMART" id="SM00249"/>
    </source>
</evidence>
<feature type="transmembrane region" description="Helical" evidence="10">
    <location>
        <begin position="12"/>
        <end position="30"/>
    </location>
</feature>
<feature type="region of interest" description="Disordered" evidence="9">
    <location>
        <begin position="628"/>
        <end position="647"/>
    </location>
</feature>
<keyword evidence="10" id="KW-0812">Transmembrane</keyword>
<dbReference type="InterPro" id="IPR047578">
    <property type="entry name" value="OBE1-like_PHD"/>
</dbReference>